<reference evidence="2" key="1">
    <citation type="submission" date="2017-06" db="EMBL/GenBank/DDBJ databases">
        <title>Genome analysis of Fimbriiglobus ruber SP5, the first member of the order Planctomycetales with confirmed chitinolytic capability.</title>
        <authorList>
            <person name="Ravin N.V."/>
            <person name="Rakitin A.L."/>
            <person name="Ivanova A.A."/>
            <person name="Beletsky A.V."/>
            <person name="Kulichevskaya I.S."/>
            <person name="Mardanov A.V."/>
            <person name="Dedysh S.N."/>
        </authorList>
    </citation>
    <scope>NUCLEOTIDE SEQUENCE [LARGE SCALE GENOMIC DNA]</scope>
    <source>
        <strain evidence="2">SP5</strain>
    </source>
</reference>
<evidence type="ECO:0000313" key="1">
    <source>
        <dbReference type="EMBL" id="OWK40338.1"/>
    </source>
</evidence>
<gene>
    <name evidence="1" type="ORF">FRUB_05257</name>
</gene>
<dbReference type="OrthoDB" id="248316at2"/>
<accession>A0A225DP28</accession>
<proteinExistence type="predicted"/>
<protein>
    <submittedName>
        <fullName evidence="1">Uncharacterized protein</fullName>
    </submittedName>
</protein>
<comment type="caution">
    <text evidence="1">The sequence shown here is derived from an EMBL/GenBank/DDBJ whole genome shotgun (WGS) entry which is preliminary data.</text>
</comment>
<dbReference type="EMBL" id="NIDE01000008">
    <property type="protein sequence ID" value="OWK40338.1"/>
    <property type="molecule type" value="Genomic_DNA"/>
</dbReference>
<evidence type="ECO:0000313" key="2">
    <source>
        <dbReference type="Proteomes" id="UP000214646"/>
    </source>
</evidence>
<dbReference type="AlphaFoldDB" id="A0A225DP28"/>
<sequence length="128" mass="14441">MWAGEIANVVAELAVRQAELGLPKDGDGETHPRQIVTTALGDLQNHCDKMKYDEYRKAGLPITSSYVESAVKQFNQRVKGTEKFWSEDGAEAILELRGEYLSDSKPLDGYWQRKQENETGTRKYDMAA</sequence>
<name>A0A225DP28_9BACT</name>
<keyword evidence="2" id="KW-1185">Reference proteome</keyword>
<dbReference type="RefSeq" id="WP_161967609.1">
    <property type="nucleotide sequence ID" value="NZ_NIDE01000008.1"/>
</dbReference>
<organism evidence="1 2">
    <name type="scientific">Fimbriiglobus ruber</name>
    <dbReference type="NCBI Taxonomy" id="1908690"/>
    <lineage>
        <taxon>Bacteria</taxon>
        <taxon>Pseudomonadati</taxon>
        <taxon>Planctomycetota</taxon>
        <taxon>Planctomycetia</taxon>
        <taxon>Gemmatales</taxon>
        <taxon>Gemmataceae</taxon>
        <taxon>Fimbriiglobus</taxon>
    </lineage>
</organism>
<dbReference type="Proteomes" id="UP000214646">
    <property type="component" value="Unassembled WGS sequence"/>
</dbReference>